<gene>
    <name evidence="1" type="ORF">JOF50_001345</name>
</gene>
<dbReference type="Proteomes" id="UP001549139">
    <property type="component" value="Unassembled WGS sequence"/>
</dbReference>
<evidence type="ECO:0000313" key="1">
    <source>
        <dbReference type="EMBL" id="MET3944546.1"/>
    </source>
</evidence>
<evidence type="ECO:0000313" key="2">
    <source>
        <dbReference type="Proteomes" id="UP001549139"/>
    </source>
</evidence>
<reference evidence="1 2" key="1">
    <citation type="submission" date="2024-06" db="EMBL/GenBank/DDBJ databases">
        <title>Sequencing the genomes of 1000 actinobacteria strains.</title>
        <authorList>
            <person name="Klenk H.-P."/>
        </authorList>
    </citation>
    <scope>NUCLEOTIDE SEQUENCE [LARGE SCALE GENOMIC DNA]</scope>
    <source>
        <strain evidence="1 2">DSM 44265</strain>
    </source>
</reference>
<keyword evidence="2" id="KW-1185">Reference proteome</keyword>
<dbReference type="EMBL" id="JBEPNZ010000001">
    <property type="protein sequence ID" value="MET3944546.1"/>
    <property type="molecule type" value="Genomic_DNA"/>
</dbReference>
<comment type="caution">
    <text evidence="1">The sequence shown here is derived from an EMBL/GenBank/DDBJ whole genome shotgun (WGS) entry which is preliminary data.</text>
</comment>
<organism evidence="1 2">
    <name type="scientific">Corynebacterium mucifaciens</name>
    <dbReference type="NCBI Taxonomy" id="57171"/>
    <lineage>
        <taxon>Bacteria</taxon>
        <taxon>Bacillati</taxon>
        <taxon>Actinomycetota</taxon>
        <taxon>Actinomycetes</taxon>
        <taxon>Mycobacteriales</taxon>
        <taxon>Corynebacteriaceae</taxon>
        <taxon>Corynebacterium</taxon>
    </lineage>
</organism>
<protein>
    <submittedName>
        <fullName evidence="1">Uncharacterized protein</fullName>
    </submittedName>
</protein>
<accession>A0ABV2NY87</accession>
<name>A0ABV2NY87_9CORY</name>
<sequence>MLSSTLDIVGDVISYLVWFVNGLLANNQDPLYNWGITF</sequence>
<proteinExistence type="predicted"/>